<dbReference type="EMBL" id="PGCI01000120">
    <property type="protein sequence ID" value="PLW38996.1"/>
    <property type="molecule type" value="Genomic_DNA"/>
</dbReference>
<gene>
    <name evidence="2" type="ORF">PCASD_08413</name>
</gene>
<accession>A0A2N5UMX7</accession>
<evidence type="ECO:0000256" key="1">
    <source>
        <dbReference type="SAM" id="MobiDB-lite"/>
    </source>
</evidence>
<dbReference type="AlphaFoldDB" id="A0A2N5UMX7"/>
<dbReference type="Proteomes" id="UP000235392">
    <property type="component" value="Unassembled WGS sequence"/>
</dbReference>
<protein>
    <submittedName>
        <fullName evidence="2">Uncharacterized protein</fullName>
    </submittedName>
</protein>
<feature type="compositionally biased region" description="Polar residues" evidence="1">
    <location>
        <begin position="9"/>
        <end position="23"/>
    </location>
</feature>
<organism evidence="2 3">
    <name type="scientific">Puccinia coronata f. sp. avenae</name>
    <dbReference type="NCBI Taxonomy" id="200324"/>
    <lineage>
        <taxon>Eukaryota</taxon>
        <taxon>Fungi</taxon>
        <taxon>Dikarya</taxon>
        <taxon>Basidiomycota</taxon>
        <taxon>Pucciniomycotina</taxon>
        <taxon>Pucciniomycetes</taxon>
        <taxon>Pucciniales</taxon>
        <taxon>Pucciniaceae</taxon>
        <taxon>Puccinia</taxon>
    </lineage>
</organism>
<evidence type="ECO:0000313" key="2">
    <source>
        <dbReference type="EMBL" id="PLW38996.1"/>
    </source>
</evidence>
<comment type="caution">
    <text evidence="2">The sequence shown here is derived from an EMBL/GenBank/DDBJ whole genome shotgun (WGS) entry which is preliminary data.</text>
</comment>
<evidence type="ECO:0000313" key="3">
    <source>
        <dbReference type="Proteomes" id="UP000235392"/>
    </source>
</evidence>
<feature type="compositionally biased region" description="Low complexity" evidence="1">
    <location>
        <begin position="37"/>
        <end position="48"/>
    </location>
</feature>
<name>A0A2N5UMX7_9BASI</name>
<proteinExistence type="predicted"/>
<reference evidence="2 3" key="1">
    <citation type="submission" date="2017-11" db="EMBL/GenBank/DDBJ databases">
        <title>De novo assembly and phasing of dikaryotic genomes from two isolates of Puccinia coronata f. sp. avenae, the causal agent of oat crown rust.</title>
        <authorList>
            <person name="Miller M.E."/>
            <person name="Zhang Y."/>
            <person name="Omidvar V."/>
            <person name="Sperschneider J."/>
            <person name="Schwessinger B."/>
            <person name="Raley C."/>
            <person name="Palmer J.M."/>
            <person name="Garnica D."/>
            <person name="Upadhyaya N."/>
            <person name="Rathjen J."/>
            <person name="Taylor J.M."/>
            <person name="Park R.F."/>
            <person name="Dodds P.N."/>
            <person name="Hirsch C.D."/>
            <person name="Kianian S.F."/>
            <person name="Figueroa M."/>
        </authorList>
    </citation>
    <scope>NUCLEOTIDE SEQUENCE [LARGE SCALE GENOMIC DNA]</scope>
    <source>
        <strain evidence="2">12SD80</strain>
    </source>
</reference>
<sequence>MEVLRPDQFRSTAEPNTTSTQIITGPHLLSIELSRAAQKSEGQSSSSSTDEDASKCNFQINASRPMGNKSDLASEQQPDITDEPIPLDLPRVDEPVIEIPKSQPLVFPGDAADGMEESRSLLPPKQKIRFLQVPLPPPLSMHNRNKSRLKLIRRDQSRLKLIRRDLRQKILLHITAEMRKFPHKSSPKINPRWRRIQIRRRKVAQTSNSDLVNTNTGQLADELSPPVHISINESTVQLQEMTTAADANPEEAPIFTDRPDIAEAESITPVSLHLTPPAEAADPISDLCTTQKFCIEVSAWSITDRQSFFPSTPHFSSSRLHEPVGVNNTGAKSNQSVPRSSSKCSANFGKSFIPADSLSSLFANKPLSNFQDLRELNDTFHNLINSFGLIIPSSLNILIG</sequence>
<feature type="region of interest" description="Disordered" evidence="1">
    <location>
        <begin position="1"/>
        <end position="88"/>
    </location>
</feature>